<evidence type="ECO:0000313" key="4">
    <source>
        <dbReference type="Proteomes" id="UP000280708"/>
    </source>
</evidence>
<evidence type="ECO:0000256" key="2">
    <source>
        <dbReference type="ARBA" id="ARBA00009387"/>
    </source>
</evidence>
<accession>A0A085K4B4</accession>
<name>A0A085K4B4_SPHYA</name>
<dbReference type="InterPro" id="IPR008258">
    <property type="entry name" value="Transglycosylase_SLT_dom_1"/>
</dbReference>
<comment type="similarity">
    <text evidence="1">Belongs to the transglycosylase Slt family.</text>
</comment>
<dbReference type="InterPro" id="IPR023346">
    <property type="entry name" value="Lysozyme-like_dom_sf"/>
</dbReference>
<proteinExistence type="inferred from homology"/>
<evidence type="ECO:0000256" key="1">
    <source>
        <dbReference type="ARBA" id="ARBA00007734"/>
    </source>
</evidence>
<dbReference type="RefSeq" id="WP_037509537.1">
    <property type="nucleotide sequence ID" value="NZ_CAIGKD010000014.1"/>
</dbReference>
<dbReference type="Gene3D" id="1.10.530.10">
    <property type="match status" value="1"/>
</dbReference>
<dbReference type="SUPFAM" id="SSF53955">
    <property type="entry name" value="Lysozyme-like"/>
    <property type="match status" value="1"/>
</dbReference>
<gene>
    <name evidence="3" type="ORF">EBF16_20060</name>
</gene>
<sequence length="228" mass="24349">MPAGSPFSRVRRVLHLILPCAFGCAIAAPSQAQDFAMPIAEAAQRFELPEDLIRAVMAAESGRDTGATSRAGAMGLMQIMPATWSDLSRRHGLGMSPYEPRANILAGAAYLREMIDRYGDLRLALAAYNAGPGQVDAYRRGARALPAETIAYIARVTRTHSRSTGERVGAVPPEWRSSALFTRTSADIKPQGDAALADPAPAAPWPGERSQVEAPPAIFVRSARGPAR</sequence>
<evidence type="ECO:0000313" key="3">
    <source>
        <dbReference type="EMBL" id="AYO78975.1"/>
    </source>
</evidence>
<dbReference type="Pfam" id="PF01464">
    <property type="entry name" value="SLT"/>
    <property type="match status" value="1"/>
</dbReference>
<dbReference type="Proteomes" id="UP000280708">
    <property type="component" value="Chromosome"/>
</dbReference>
<organism evidence="3 4">
    <name type="scientific">Sphingobium yanoikuyae</name>
    <name type="common">Sphingomonas yanoikuyae</name>
    <dbReference type="NCBI Taxonomy" id="13690"/>
    <lineage>
        <taxon>Bacteria</taxon>
        <taxon>Pseudomonadati</taxon>
        <taxon>Pseudomonadota</taxon>
        <taxon>Alphaproteobacteria</taxon>
        <taxon>Sphingomonadales</taxon>
        <taxon>Sphingomonadaceae</taxon>
        <taxon>Sphingobium</taxon>
    </lineage>
</organism>
<dbReference type="CDD" id="cd00254">
    <property type="entry name" value="LT-like"/>
    <property type="match status" value="1"/>
</dbReference>
<reference evidence="3 4" key="1">
    <citation type="submission" date="2018-10" db="EMBL/GenBank/DDBJ databases">
        <title>Characterization and genome analysis of a novel bacterium Sphingobium yanoikuyae SJTF8 capable of degrading PAHs.</title>
        <authorList>
            <person name="Yin C."/>
            <person name="Xiong W."/>
            <person name="Liang R."/>
        </authorList>
    </citation>
    <scope>NUCLEOTIDE SEQUENCE [LARGE SCALE GENOMIC DNA]</scope>
    <source>
        <strain evidence="3 4">SJTF8</strain>
    </source>
</reference>
<dbReference type="EMBL" id="CP033230">
    <property type="protein sequence ID" value="AYO78975.1"/>
    <property type="molecule type" value="Genomic_DNA"/>
</dbReference>
<dbReference type="PANTHER" id="PTHR37423">
    <property type="entry name" value="SOLUBLE LYTIC MUREIN TRANSGLYCOSYLASE-RELATED"/>
    <property type="match status" value="1"/>
</dbReference>
<comment type="similarity">
    <text evidence="2">Belongs to the virb1 family.</text>
</comment>
<dbReference type="PANTHER" id="PTHR37423:SF2">
    <property type="entry name" value="MEMBRANE-BOUND LYTIC MUREIN TRANSGLYCOSYLASE C"/>
    <property type="match status" value="1"/>
</dbReference>
<protein>
    <submittedName>
        <fullName evidence="3">Lytic transglycosylase domain-containing protein</fullName>
    </submittedName>
</protein>
<dbReference type="AlphaFoldDB" id="A0A085K4B4"/>